<organism evidence="1 2">
    <name type="scientific">Tagetes erecta</name>
    <name type="common">African marigold</name>
    <dbReference type="NCBI Taxonomy" id="13708"/>
    <lineage>
        <taxon>Eukaryota</taxon>
        <taxon>Viridiplantae</taxon>
        <taxon>Streptophyta</taxon>
        <taxon>Embryophyta</taxon>
        <taxon>Tracheophyta</taxon>
        <taxon>Spermatophyta</taxon>
        <taxon>Magnoliopsida</taxon>
        <taxon>eudicotyledons</taxon>
        <taxon>Gunneridae</taxon>
        <taxon>Pentapetalae</taxon>
        <taxon>asterids</taxon>
        <taxon>campanulids</taxon>
        <taxon>Asterales</taxon>
        <taxon>Asteraceae</taxon>
        <taxon>Asteroideae</taxon>
        <taxon>Heliantheae alliance</taxon>
        <taxon>Tageteae</taxon>
        <taxon>Tagetes</taxon>
    </lineage>
</organism>
<name>A0AAD8KWH3_TARER</name>
<sequence>MFVSSLYVVILSLRSVYRQTNFHSISTIQSTVGWTITRVSHLWSSPSSLILVGCVTCKTEHSLETTPDYSTGIYY</sequence>
<dbReference type="EMBL" id="JAUHHV010000003">
    <property type="protein sequence ID" value="KAK1430447.1"/>
    <property type="molecule type" value="Genomic_DNA"/>
</dbReference>
<accession>A0AAD8KWH3</accession>
<keyword evidence="2" id="KW-1185">Reference proteome</keyword>
<evidence type="ECO:0000313" key="2">
    <source>
        <dbReference type="Proteomes" id="UP001229421"/>
    </source>
</evidence>
<reference evidence="1" key="1">
    <citation type="journal article" date="2023" name="bioRxiv">
        <title>Improved chromosome-level genome assembly for marigold (Tagetes erecta).</title>
        <authorList>
            <person name="Jiang F."/>
            <person name="Yuan L."/>
            <person name="Wang S."/>
            <person name="Wang H."/>
            <person name="Xu D."/>
            <person name="Wang A."/>
            <person name="Fan W."/>
        </authorList>
    </citation>
    <scope>NUCLEOTIDE SEQUENCE</scope>
    <source>
        <strain evidence="1">WSJ</strain>
        <tissue evidence="1">Leaf</tissue>
    </source>
</reference>
<dbReference type="Proteomes" id="UP001229421">
    <property type="component" value="Unassembled WGS sequence"/>
</dbReference>
<protein>
    <submittedName>
        <fullName evidence="1">Uncharacterized protein</fullName>
    </submittedName>
</protein>
<evidence type="ECO:0000313" key="1">
    <source>
        <dbReference type="EMBL" id="KAK1430447.1"/>
    </source>
</evidence>
<comment type="caution">
    <text evidence="1">The sequence shown here is derived from an EMBL/GenBank/DDBJ whole genome shotgun (WGS) entry which is preliminary data.</text>
</comment>
<proteinExistence type="predicted"/>
<gene>
    <name evidence="1" type="ORF">QVD17_13173</name>
</gene>
<dbReference type="AlphaFoldDB" id="A0AAD8KWH3"/>